<dbReference type="EMBL" id="LBXO01000039">
    <property type="protein sequence ID" value="KKR32226.1"/>
    <property type="molecule type" value="Genomic_DNA"/>
</dbReference>
<dbReference type="PATRIC" id="fig|1618642.3.peg.719"/>
<dbReference type="Pfam" id="PF00984">
    <property type="entry name" value="UDPG_MGDP_dh"/>
    <property type="match status" value="1"/>
</dbReference>
<evidence type="ECO:0000313" key="4">
    <source>
        <dbReference type="EMBL" id="KKR32226.1"/>
    </source>
</evidence>
<dbReference type="SUPFAM" id="SSF51735">
    <property type="entry name" value="NAD(P)-binding Rossmann-fold domains"/>
    <property type="match status" value="1"/>
</dbReference>
<dbReference type="Pfam" id="PF03721">
    <property type="entry name" value="UDPG_MGDP_dh_N"/>
    <property type="match status" value="1"/>
</dbReference>
<accession>A0A0G0Q4D7</accession>
<dbReference type="Gene3D" id="3.40.50.720">
    <property type="entry name" value="NAD(P)-binding Rossmann-like Domain"/>
    <property type="match status" value="1"/>
</dbReference>
<dbReference type="GO" id="GO:0051287">
    <property type="term" value="F:NAD binding"/>
    <property type="evidence" value="ECO:0007669"/>
    <property type="project" value="InterPro"/>
</dbReference>
<dbReference type="Gene3D" id="1.10.1040.10">
    <property type="entry name" value="N-(1-d-carboxylethyl)-l-norvaline Dehydrogenase, domain 2"/>
    <property type="match status" value="1"/>
</dbReference>
<dbReference type="InterPro" id="IPR008927">
    <property type="entry name" value="6-PGluconate_DH-like_C_sf"/>
</dbReference>
<dbReference type="InterPro" id="IPR013328">
    <property type="entry name" value="6PGD_dom2"/>
</dbReference>
<dbReference type="SUPFAM" id="SSF48179">
    <property type="entry name" value="6-phosphogluconate dehydrogenase C-terminal domain-like"/>
    <property type="match status" value="1"/>
</dbReference>
<dbReference type="GO" id="GO:0016616">
    <property type="term" value="F:oxidoreductase activity, acting on the CH-OH group of donors, NAD or NADP as acceptor"/>
    <property type="evidence" value="ECO:0007669"/>
    <property type="project" value="InterPro"/>
</dbReference>
<dbReference type="PANTHER" id="PTHR43750:SF3">
    <property type="entry name" value="UDP-GLUCOSE 6-DEHYDROGENASE TUAD"/>
    <property type="match status" value="1"/>
</dbReference>
<organism evidence="4 5">
    <name type="scientific">Candidatus Falkowbacteria bacterium GW2011_GWF2_39_8</name>
    <dbReference type="NCBI Taxonomy" id="1618642"/>
    <lineage>
        <taxon>Bacteria</taxon>
        <taxon>Candidatus Falkowiibacteriota</taxon>
    </lineage>
</organism>
<feature type="domain" description="UDP-glucose/GDP-mannose dehydrogenase dimerisation" evidence="2">
    <location>
        <begin position="160"/>
        <end position="256"/>
    </location>
</feature>
<proteinExistence type="inferred from homology"/>
<comment type="similarity">
    <text evidence="1">Belongs to the UDP-glucose/GDP-mannose dehydrogenase family.</text>
</comment>
<evidence type="ECO:0000259" key="3">
    <source>
        <dbReference type="Pfam" id="PF03721"/>
    </source>
</evidence>
<evidence type="ECO:0000259" key="2">
    <source>
        <dbReference type="Pfam" id="PF00984"/>
    </source>
</evidence>
<sequence>MNKLIGFIGQGWIGKNYADDFENRGYEVVRYSLEEQYIGNAEKIKNCDIVFIAVPTPTTPEGFDDSYVRSALSNVGSGKTAVIKSTILPGTTEKLQAGFPDIFVMHSPEFLVEKTAAFDAANPSRNIIGMPTDNEEYRRRATEVLNILPKAPFELICLSKEAELIKYGANVFLYTKVIYANLMFDLADKFGCNWENVRDMVAADPRIGNSHMQPVNDGGRGAGGHCFIKDYEAFLRLYSETTGDLAGVKALEAIREKNIALLKASGKNLDLLKEVYG</sequence>
<evidence type="ECO:0000256" key="1">
    <source>
        <dbReference type="ARBA" id="ARBA00006601"/>
    </source>
</evidence>
<name>A0A0G0Q4D7_9BACT</name>
<dbReference type="InterPro" id="IPR014026">
    <property type="entry name" value="UDP-Glc/GDP-Man_DH_dimer"/>
</dbReference>
<dbReference type="AlphaFoldDB" id="A0A0G0Q4D7"/>
<comment type="caution">
    <text evidence="4">The sequence shown here is derived from an EMBL/GenBank/DDBJ whole genome shotgun (WGS) entry which is preliminary data.</text>
</comment>
<gene>
    <name evidence="4" type="ORF">UT64_C0039G0005</name>
</gene>
<reference evidence="4 5" key="1">
    <citation type="journal article" date="2015" name="Nature">
        <title>rRNA introns, odd ribosomes, and small enigmatic genomes across a large radiation of phyla.</title>
        <authorList>
            <person name="Brown C.T."/>
            <person name="Hug L.A."/>
            <person name="Thomas B.C."/>
            <person name="Sharon I."/>
            <person name="Castelle C.J."/>
            <person name="Singh A."/>
            <person name="Wilkins M.J."/>
            <person name="Williams K.H."/>
            <person name="Banfield J.F."/>
        </authorList>
    </citation>
    <scope>NUCLEOTIDE SEQUENCE [LARGE SCALE GENOMIC DNA]</scope>
</reference>
<dbReference type="PANTHER" id="PTHR43750">
    <property type="entry name" value="UDP-GLUCOSE 6-DEHYDROGENASE TUAD"/>
    <property type="match status" value="1"/>
</dbReference>
<feature type="domain" description="UDP-glucose/GDP-mannose dehydrogenase N-terminal" evidence="3">
    <location>
        <begin position="42"/>
        <end position="136"/>
    </location>
</feature>
<protein>
    <submittedName>
        <fullName evidence="4">UDP-glucose/GDP-mannose dehydrogenase dimerization</fullName>
    </submittedName>
</protein>
<dbReference type="InterPro" id="IPR001732">
    <property type="entry name" value="UDP-Glc/GDP-Man_DH_N"/>
</dbReference>
<evidence type="ECO:0000313" key="5">
    <source>
        <dbReference type="Proteomes" id="UP000034137"/>
    </source>
</evidence>
<dbReference type="InterPro" id="IPR036291">
    <property type="entry name" value="NAD(P)-bd_dom_sf"/>
</dbReference>
<dbReference type="Proteomes" id="UP000034137">
    <property type="component" value="Unassembled WGS sequence"/>
</dbReference>